<dbReference type="EMBL" id="CM055109">
    <property type="protein sequence ID" value="KAJ7523640.1"/>
    <property type="molecule type" value="Genomic_DNA"/>
</dbReference>
<proteinExistence type="predicted"/>
<gene>
    <name evidence="1" type="ORF">O6H91_18G056500</name>
</gene>
<comment type="caution">
    <text evidence="1">The sequence shown here is derived from an EMBL/GenBank/DDBJ whole genome shotgun (WGS) entry which is preliminary data.</text>
</comment>
<reference evidence="2" key="1">
    <citation type="journal article" date="2024" name="Proc. Natl. Acad. Sci. U.S.A.">
        <title>Extraordinary preservation of gene collinearity over three hundred million years revealed in homosporous lycophytes.</title>
        <authorList>
            <person name="Li C."/>
            <person name="Wickell D."/>
            <person name="Kuo L.Y."/>
            <person name="Chen X."/>
            <person name="Nie B."/>
            <person name="Liao X."/>
            <person name="Peng D."/>
            <person name="Ji J."/>
            <person name="Jenkins J."/>
            <person name="Williams M."/>
            <person name="Shu S."/>
            <person name="Plott C."/>
            <person name="Barry K."/>
            <person name="Rajasekar S."/>
            <person name="Grimwood J."/>
            <person name="Han X."/>
            <person name="Sun S."/>
            <person name="Hou Z."/>
            <person name="He W."/>
            <person name="Dai G."/>
            <person name="Sun C."/>
            <person name="Schmutz J."/>
            <person name="Leebens-Mack J.H."/>
            <person name="Li F.W."/>
            <person name="Wang L."/>
        </authorList>
    </citation>
    <scope>NUCLEOTIDE SEQUENCE [LARGE SCALE GENOMIC DNA]</scope>
    <source>
        <strain evidence="2">cv. PW_Plant_1</strain>
    </source>
</reference>
<accession>A0ACC2B1N4</accession>
<evidence type="ECO:0000313" key="2">
    <source>
        <dbReference type="Proteomes" id="UP001162992"/>
    </source>
</evidence>
<protein>
    <submittedName>
        <fullName evidence="1">Uncharacterized protein</fullName>
    </submittedName>
</protein>
<keyword evidence="2" id="KW-1185">Reference proteome</keyword>
<sequence>MAKVNLNVDVNRACESLGRQVNDQTIGRERATQLISEHFRHAFPKYNVMVVHSQHLTSFEDSVHTHIEIKTSFFGTTGFEVYIFKRGFFTLLGDGGFQNWCFSGNFKRDGSKVTFYDL</sequence>
<evidence type="ECO:0000313" key="1">
    <source>
        <dbReference type="EMBL" id="KAJ7523640.1"/>
    </source>
</evidence>
<dbReference type="Proteomes" id="UP001162992">
    <property type="component" value="Chromosome 18"/>
</dbReference>
<organism evidence="1 2">
    <name type="scientific">Diphasiastrum complanatum</name>
    <name type="common">Issler's clubmoss</name>
    <name type="synonym">Lycopodium complanatum</name>
    <dbReference type="NCBI Taxonomy" id="34168"/>
    <lineage>
        <taxon>Eukaryota</taxon>
        <taxon>Viridiplantae</taxon>
        <taxon>Streptophyta</taxon>
        <taxon>Embryophyta</taxon>
        <taxon>Tracheophyta</taxon>
        <taxon>Lycopodiopsida</taxon>
        <taxon>Lycopodiales</taxon>
        <taxon>Lycopodiaceae</taxon>
        <taxon>Lycopodioideae</taxon>
        <taxon>Diphasiastrum</taxon>
    </lineage>
</organism>
<name>A0ACC2B1N4_DIPCM</name>